<dbReference type="EMBL" id="JADWDJ010000019">
    <property type="protein sequence ID" value="KAG5265286.1"/>
    <property type="molecule type" value="Genomic_DNA"/>
</dbReference>
<sequence length="94" mass="9996">MGVCLSGLKRAVLSVRCLTTSWASRILSLIHTCPALEYVSVEVAEPKSSDGDSVCSTLLVTRGPKDLSLTVQQAVCFSPSPELSGLSLSLKLWT</sequence>
<protein>
    <submittedName>
        <fullName evidence="1">Uncharacterized protein</fullName>
    </submittedName>
</protein>
<organism evidence="1 2">
    <name type="scientific">Alosa alosa</name>
    <name type="common">allis shad</name>
    <dbReference type="NCBI Taxonomy" id="278164"/>
    <lineage>
        <taxon>Eukaryota</taxon>
        <taxon>Metazoa</taxon>
        <taxon>Chordata</taxon>
        <taxon>Craniata</taxon>
        <taxon>Vertebrata</taxon>
        <taxon>Euteleostomi</taxon>
        <taxon>Actinopterygii</taxon>
        <taxon>Neopterygii</taxon>
        <taxon>Teleostei</taxon>
        <taxon>Clupei</taxon>
        <taxon>Clupeiformes</taxon>
        <taxon>Clupeoidei</taxon>
        <taxon>Clupeidae</taxon>
        <taxon>Alosa</taxon>
    </lineage>
</organism>
<dbReference type="Proteomes" id="UP000823561">
    <property type="component" value="Chromosome 19"/>
</dbReference>
<name>A0AAV6FY47_9TELE</name>
<gene>
    <name evidence="1" type="ORF">AALO_G00240580</name>
</gene>
<proteinExistence type="predicted"/>
<comment type="caution">
    <text evidence="1">The sequence shown here is derived from an EMBL/GenBank/DDBJ whole genome shotgun (WGS) entry which is preliminary data.</text>
</comment>
<keyword evidence="2" id="KW-1185">Reference proteome</keyword>
<evidence type="ECO:0000313" key="1">
    <source>
        <dbReference type="EMBL" id="KAG5265286.1"/>
    </source>
</evidence>
<accession>A0AAV6FY47</accession>
<reference evidence="1" key="1">
    <citation type="submission" date="2020-10" db="EMBL/GenBank/DDBJ databases">
        <title>Chromosome-scale genome assembly of the Allis shad, Alosa alosa.</title>
        <authorList>
            <person name="Margot Z."/>
            <person name="Christophe K."/>
            <person name="Cabau C."/>
            <person name="Louis A."/>
            <person name="Berthelot C."/>
            <person name="Parey E."/>
            <person name="Roest Crollius H."/>
            <person name="Montfort J."/>
            <person name="Robinson-Rechavi M."/>
            <person name="Bucao C."/>
            <person name="Bouchez O."/>
            <person name="Gislard M."/>
            <person name="Lluch J."/>
            <person name="Milhes M."/>
            <person name="Lampietro C."/>
            <person name="Lopez Roques C."/>
            <person name="Donnadieu C."/>
            <person name="Braasch I."/>
            <person name="Desvignes T."/>
            <person name="Postlethwait J."/>
            <person name="Bobe J."/>
            <person name="Guiguen Y."/>
        </authorList>
    </citation>
    <scope>NUCLEOTIDE SEQUENCE</scope>
    <source>
        <strain evidence="1">M-15738</strain>
        <tissue evidence="1">Blood</tissue>
    </source>
</reference>
<evidence type="ECO:0000313" key="2">
    <source>
        <dbReference type="Proteomes" id="UP000823561"/>
    </source>
</evidence>
<dbReference type="AlphaFoldDB" id="A0AAV6FY47"/>